<reference evidence="5 6" key="1">
    <citation type="submission" date="2018-08" db="EMBL/GenBank/DDBJ databases">
        <title>Aphanomyces genome sequencing and annotation.</title>
        <authorList>
            <person name="Minardi D."/>
            <person name="Oidtmann B."/>
            <person name="Van Der Giezen M."/>
            <person name="Studholme D.J."/>
        </authorList>
    </citation>
    <scope>NUCLEOTIDE SEQUENCE [LARGE SCALE GENOMIC DNA]</scope>
    <source>
        <strain evidence="5 6">FDL457</strain>
    </source>
</reference>
<dbReference type="Pfam" id="PF03810">
    <property type="entry name" value="IBN_N"/>
    <property type="match status" value="1"/>
</dbReference>
<dbReference type="Proteomes" id="UP000286510">
    <property type="component" value="Unassembled WGS sequence"/>
</dbReference>
<dbReference type="Pfam" id="PF23556">
    <property type="entry name" value="TPR_Vps41"/>
    <property type="match status" value="1"/>
</dbReference>
<dbReference type="GO" id="GO:0005049">
    <property type="term" value="F:nuclear export signal receptor activity"/>
    <property type="evidence" value="ECO:0007669"/>
    <property type="project" value="TreeGrafter"/>
</dbReference>
<evidence type="ECO:0000313" key="6">
    <source>
        <dbReference type="Proteomes" id="UP000286510"/>
    </source>
</evidence>
<dbReference type="GO" id="GO:0005635">
    <property type="term" value="C:nuclear envelope"/>
    <property type="evidence" value="ECO:0007669"/>
    <property type="project" value="TreeGrafter"/>
</dbReference>
<name>A0A3R7AXP3_APHAT</name>
<dbReference type="PROSITE" id="PS50166">
    <property type="entry name" value="IMPORTIN_B_NT"/>
    <property type="match status" value="1"/>
</dbReference>
<keyword evidence="2" id="KW-0813">Transport</keyword>
<dbReference type="GO" id="GO:0031267">
    <property type="term" value="F:small GTPase binding"/>
    <property type="evidence" value="ECO:0007669"/>
    <property type="project" value="InterPro"/>
</dbReference>
<accession>A0A3R7AXP3</accession>
<comment type="subcellular location">
    <subcellularLocation>
        <location evidence="1">Nucleus</location>
    </subcellularLocation>
</comment>
<sequence length="319" mass="36072">MAMNMGSPAELSALVQVLQHTLSPHAAPRRAAELQLKEITKQPNGPLLLLNVLRTPDVELGVRLAASIAFKNLVKKEWDPESEGCIVPECKALVKTHIVSLMCDMPDTLMKQLSAALFTIGEYDFPDQWPELLPQIVEKLGDPTSDLRTVNGMLETSNAIFKRFRHAFKSDALYKELLYCLMQFQLVEYYLGELVLSQQYATAADVCRRLLSPHLWEKYVYVFAQKGQLSAIAKFMPTSNPRLPTSQYEMVLKHFLDTDPAQLLQIIRKWPKPRMSDRRPSSNGNSNSNGIVAAEYTKTASLFDPLYDSSAWILQLEVR</sequence>
<evidence type="ECO:0000259" key="4">
    <source>
        <dbReference type="PROSITE" id="PS50166"/>
    </source>
</evidence>
<dbReference type="GO" id="GO:0006606">
    <property type="term" value="P:protein import into nucleus"/>
    <property type="evidence" value="ECO:0007669"/>
    <property type="project" value="TreeGrafter"/>
</dbReference>
<dbReference type="GO" id="GO:0006611">
    <property type="term" value="P:protein export from nucleus"/>
    <property type="evidence" value="ECO:0007669"/>
    <property type="project" value="TreeGrafter"/>
</dbReference>
<dbReference type="VEuPathDB" id="FungiDB:H257_10191"/>
<comment type="caution">
    <text evidence="5">The sequence shown here is derived from an EMBL/GenBank/DDBJ whole genome shotgun (WGS) entry which is preliminary data.</text>
</comment>
<dbReference type="InterPro" id="IPR011989">
    <property type="entry name" value="ARM-like"/>
</dbReference>
<dbReference type="GO" id="GO:0005829">
    <property type="term" value="C:cytosol"/>
    <property type="evidence" value="ECO:0007669"/>
    <property type="project" value="TreeGrafter"/>
</dbReference>
<dbReference type="SMART" id="SM00913">
    <property type="entry name" value="IBN_N"/>
    <property type="match status" value="1"/>
</dbReference>
<evidence type="ECO:0000256" key="1">
    <source>
        <dbReference type="ARBA" id="ARBA00004123"/>
    </source>
</evidence>
<dbReference type="PANTHER" id="PTHR10997">
    <property type="entry name" value="IMPORTIN-7, 8, 11"/>
    <property type="match status" value="1"/>
</dbReference>
<evidence type="ECO:0000313" key="5">
    <source>
        <dbReference type="EMBL" id="RHY91603.1"/>
    </source>
</evidence>
<dbReference type="SUPFAM" id="SSF48371">
    <property type="entry name" value="ARM repeat"/>
    <property type="match status" value="1"/>
</dbReference>
<keyword evidence="3" id="KW-0539">Nucleus</keyword>
<dbReference type="PANTHER" id="PTHR10997:SF8">
    <property type="entry name" value="EXPORTIN-2"/>
    <property type="match status" value="1"/>
</dbReference>
<dbReference type="EMBL" id="QUTF01021773">
    <property type="protein sequence ID" value="RHY91603.1"/>
    <property type="molecule type" value="Genomic_DNA"/>
</dbReference>
<evidence type="ECO:0000256" key="3">
    <source>
        <dbReference type="ARBA" id="ARBA00023242"/>
    </source>
</evidence>
<organism evidence="5 6">
    <name type="scientific">Aphanomyces astaci</name>
    <name type="common">Crayfish plague agent</name>
    <dbReference type="NCBI Taxonomy" id="112090"/>
    <lineage>
        <taxon>Eukaryota</taxon>
        <taxon>Sar</taxon>
        <taxon>Stramenopiles</taxon>
        <taxon>Oomycota</taxon>
        <taxon>Saprolegniomycetes</taxon>
        <taxon>Saprolegniales</taxon>
        <taxon>Verrucalvaceae</taxon>
        <taxon>Aphanomyces</taxon>
    </lineage>
</organism>
<proteinExistence type="predicted"/>
<dbReference type="InterPro" id="IPR016024">
    <property type="entry name" value="ARM-type_fold"/>
</dbReference>
<dbReference type="InterPro" id="IPR001494">
    <property type="entry name" value="Importin-beta_N"/>
</dbReference>
<gene>
    <name evidence="5" type="ORF">DYB26_002912</name>
</gene>
<dbReference type="AlphaFoldDB" id="A0A3R7AXP3"/>
<dbReference type="VEuPathDB" id="FungiDB:H257_11760"/>
<feature type="domain" description="Importin N-terminal" evidence="4">
    <location>
        <begin position="32"/>
        <end position="104"/>
    </location>
</feature>
<evidence type="ECO:0000256" key="2">
    <source>
        <dbReference type="ARBA" id="ARBA00022448"/>
    </source>
</evidence>
<protein>
    <recommendedName>
        <fullName evidence="4">Importin N-terminal domain-containing protein</fullName>
    </recommendedName>
</protein>
<dbReference type="Gene3D" id="1.25.10.10">
    <property type="entry name" value="Leucine-rich Repeat Variant"/>
    <property type="match status" value="1"/>
</dbReference>